<dbReference type="PROSITE" id="PS00661">
    <property type="entry name" value="FERM_2"/>
    <property type="match status" value="1"/>
</dbReference>
<dbReference type="Pfam" id="PF05902">
    <property type="entry name" value="4_1_CTD"/>
    <property type="match status" value="1"/>
</dbReference>
<dbReference type="GO" id="GO:0005856">
    <property type="term" value="C:cytoskeleton"/>
    <property type="evidence" value="ECO:0000318"/>
    <property type="project" value="GO_Central"/>
</dbReference>
<dbReference type="SUPFAM" id="SSF54236">
    <property type="entry name" value="Ubiquitin-like"/>
    <property type="match status" value="1"/>
</dbReference>
<dbReference type="Pfam" id="PF08736">
    <property type="entry name" value="FA"/>
    <property type="match status" value="1"/>
</dbReference>
<dbReference type="InterPro" id="IPR029071">
    <property type="entry name" value="Ubiquitin-like_domsf"/>
</dbReference>
<evidence type="ECO:0000256" key="2">
    <source>
        <dbReference type="ARBA" id="ARBA00022490"/>
    </source>
</evidence>
<dbReference type="Gene3D" id="1.20.80.10">
    <property type="match status" value="1"/>
</dbReference>
<feature type="compositionally biased region" description="Basic and acidic residues" evidence="6">
    <location>
        <begin position="436"/>
        <end position="454"/>
    </location>
</feature>
<dbReference type="SMART" id="SM01195">
    <property type="entry name" value="FA"/>
    <property type="match status" value="1"/>
</dbReference>
<evidence type="ECO:0000256" key="3">
    <source>
        <dbReference type="ARBA" id="ARBA00022553"/>
    </source>
</evidence>
<dbReference type="InterPro" id="IPR000299">
    <property type="entry name" value="FERM_domain"/>
</dbReference>
<feature type="compositionally biased region" description="Acidic residues" evidence="6">
    <location>
        <begin position="455"/>
        <end position="466"/>
    </location>
</feature>
<dbReference type="FunFam" id="1.20.80.10:FF:000001">
    <property type="entry name" value="Erythrocyte membrane protein band 4.1"/>
    <property type="match status" value="1"/>
</dbReference>
<dbReference type="FunFam" id="2.30.29.30:FF:000001">
    <property type="entry name" value="Erythrocyte membrane protein band 4.1"/>
    <property type="match status" value="1"/>
</dbReference>
<feature type="region of interest" description="Disordered" evidence="6">
    <location>
        <begin position="780"/>
        <end position="800"/>
    </location>
</feature>
<feature type="compositionally biased region" description="Basic and acidic residues" evidence="6">
    <location>
        <begin position="8"/>
        <end position="22"/>
    </location>
</feature>
<feature type="compositionally biased region" description="Acidic residues" evidence="6">
    <location>
        <begin position="718"/>
        <end position="735"/>
    </location>
</feature>
<dbReference type="GO" id="GO:0005886">
    <property type="term" value="C:plasma membrane"/>
    <property type="evidence" value="ECO:0000318"/>
    <property type="project" value="GO_Central"/>
</dbReference>
<reference evidence="9" key="1">
    <citation type="submission" date="2015-02" db="EMBL/GenBank/DDBJ databases">
        <title>Genome sequencing for Strongylocentrotus purpuratus.</title>
        <authorList>
            <person name="Murali S."/>
            <person name="Liu Y."/>
            <person name="Vee V."/>
            <person name="English A."/>
            <person name="Wang M."/>
            <person name="Skinner E."/>
            <person name="Han Y."/>
            <person name="Muzny D.M."/>
            <person name="Worley K.C."/>
            <person name="Gibbs R.A."/>
        </authorList>
    </citation>
    <scope>NUCLEOTIDE SEQUENCE</scope>
</reference>
<name>A0A7M7HGF3_STRPU</name>
<protein>
    <recommendedName>
        <fullName evidence="7">FERM domain-containing protein</fullName>
    </recommendedName>
</protein>
<dbReference type="PRINTS" id="PR00661">
    <property type="entry name" value="ERMFAMILY"/>
</dbReference>
<dbReference type="InterPro" id="IPR019748">
    <property type="entry name" value="FERM_central"/>
</dbReference>
<organism evidence="8 9">
    <name type="scientific">Strongylocentrotus purpuratus</name>
    <name type="common">Purple sea urchin</name>
    <dbReference type="NCBI Taxonomy" id="7668"/>
    <lineage>
        <taxon>Eukaryota</taxon>
        <taxon>Metazoa</taxon>
        <taxon>Echinodermata</taxon>
        <taxon>Eleutherozoa</taxon>
        <taxon>Echinozoa</taxon>
        <taxon>Echinoidea</taxon>
        <taxon>Euechinoidea</taxon>
        <taxon>Echinacea</taxon>
        <taxon>Camarodonta</taxon>
        <taxon>Echinidea</taxon>
        <taxon>Strongylocentrotidae</taxon>
        <taxon>Strongylocentrotus</taxon>
    </lineage>
</organism>
<dbReference type="SUPFAM" id="SSF47031">
    <property type="entry name" value="Second domain of FERM"/>
    <property type="match status" value="1"/>
</dbReference>
<evidence type="ECO:0000313" key="9">
    <source>
        <dbReference type="Proteomes" id="UP000007110"/>
    </source>
</evidence>
<dbReference type="KEGG" id="spu:764523"/>
<keyword evidence="9" id="KW-1185">Reference proteome</keyword>
<dbReference type="PANTHER" id="PTHR23280">
    <property type="entry name" value="4.1 G PROTEIN"/>
    <property type="match status" value="1"/>
</dbReference>
<accession>A0A7M7HGF3</accession>
<dbReference type="SMART" id="SM01196">
    <property type="entry name" value="FERM_C"/>
    <property type="match status" value="1"/>
</dbReference>
<dbReference type="GeneID" id="764523"/>
<dbReference type="InterPro" id="IPR008379">
    <property type="entry name" value="Band_4.1_C"/>
</dbReference>
<dbReference type="Pfam" id="PF09380">
    <property type="entry name" value="FERM_C"/>
    <property type="match status" value="1"/>
</dbReference>
<dbReference type="GO" id="GO:0003779">
    <property type="term" value="F:actin binding"/>
    <property type="evidence" value="ECO:0007669"/>
    <property type="project" value="UniProtKB-KW"/>
</dbReference>
<dbReference type="InterPro" id="IPR018979">
    <property type="entry name" value="FERM_N"/>
</dbReference>
<dbReference type="SMART" id="SM00295">
    <property type="entry name" value="B41"/>
    <property type="match status" value="1"/>
</dbReference>
<feature type="region of interest" description="Disordered" evidence="6">
    <location>
        <begin position="577"/>
        <end position="743"/>
    </location>
</feature>
<feature type="region of interest" description="Disordered" evidence="6">
    <location>
        <begin position="365"/>
        <end position="468"/>
    </location>
</feature>
<dbReference type="GO" id="GO:0031032">
    <property type="term" value="P:actomyosin structure organization"/>
    <property type="evidence" value="ECO:0000318"/>
    <property type="project" value="GO_Central"/>
</dbReference>
<dbReference type="Pfam" id="PF09379">
    <property type="entry name" value="FERM_N"/>
    <property type="match status" value="1"/>
</dbReference>
<dbReference type="PROSITE" id="PS00660">
    <property type="entry name" value="FERM_1"/>
    <property type="match status" value="1"/>
</dbReference>
<keyword evidence="3" id="KW-0597">Phosphoprotein</keyword>
<dbReference type="Proteomes" id="UP000007110">
    <property type="component" value="Unassembled WGS sequence"/>
</dbReference>
<dbReference type="InParanoid" id="A0A7M7HGF3"/>
<dbReference type="OrthoDB" id="6589456at2759"/>
<feature type="region of interest" description="Disordered" evidence="6">
    <location>
        <begin position="484"/>
        <end position="505"/>
    </location>
</feature>
<feature type="domain" description="FERM" evidence="7">
    <location>
        <begin position="55"/>
        <end position="338"/>
    </location>
</feature>
<reference evidence="8" key="2">
    <citation type="submission" date="2021-01" db="UniProtKB">
        <authorList>
            <consortium name="EnsemblMetazoa"/>
        </authorList>
    </citation>
    <scope>IDENTIFICATION</scope>
</reference>
<dbReference type="PRINTS" id="PR00935">
    <property type="entry name" value="BAND41"/>
</dbReference>
<dbReference type="Pfam" id="PF00373">
    <property type="entry name" value="FERM_M"/>
    <property type="match status" value="1"/>
</dbReference>
<dbReference type="PROSITE" id="PS50057">
    <property type="entry name" value="FERM_3"/>
    <property type="match status" value="1"/>
</dbReference>
<comment type="subcellular location">
    <subcellularLocation>
        <location evidence="1">Cytoplasm</location>
        <location evidence="1">Cytoskeleton</location>
    </subcellularLocation>
</comment>
<dbReference type="CDD" id="cd13184">
    <property type="entry name" value="FERM_C_4_1_family"/>
    <property type="match status" value="1"/>
</dbReference>
<dbReference type="EnsemblMetazoa" id="XM_011675998">
    <property type="protein sequence ID" value="XP_011674300"/>
    <property type="gene ID" value="LOC764523"/>
</dbReference>
<dbReference type="AlphaFoldDB" id="A0A7M7HGF3"/>
<keyword evidence="5" id="KW-0206">Cytoskeleton</keyword>
<dbReference type="CDD" id="cd17106">
    <property type="entry name" value="FERM_F1_EPB41L"/>
    <property type="match status" value="1"/>
</dbReference>
<dbReference type="InterPro" id="IPR035963">
    <property type="entry name" value="FERM_2"/>
</dbReference>
<evidence type="ECO:0000256" key="5">
    <source>
        <dbReference type="ARBA" id="ARBA00023212"/>
    </source>
</evidence>
<feature type="compositionally biased region" description="Basic and acidic residues" evidence="6">
    <location>
        <begin position="399"/>
        <end position="417"/>
    </location>
</feature>
<dbReference type="InterPro" id="IPR014847">
    <property type="entry name" value="FA"/>
</dbReference>
<evidence type="ECO:0000256" key="6">
    <source>
        <dbReference type="SAM" id="MobiDB-lite"/>
    </source>
</evidence>
<sequence>MSEPAQEEGFREPDPGEVRDDETIPEPMPSDRSAPPRNNSANSPRRPVTQKGKLQKVTIVLLDETEFYCDIEKRAKGESLVDLICDHMDIVEKDYFGLTYRDSQDCRNWVDPIKELKRQMKNGPWLFYFNVKFYPPDPAQLKEDITRYFLCLQIRDDILRGRLPCSLVTHALLGSYVVQSELGDFDADKHGIDTAYLGQFRFAPERKKELDEKVMELHKTHRGQTPAEADLHFLDNAKKLAMYGVDLHHARDSEGVDIMLGVCANGLLIYRDRLRINRFAWPKILKISYKRNNFYIKIRPGEFEQFESTIGFKLANHRAAKRLWKVCVEHHTFFRLVHAEPPKKRPIFWLGSKYRYSGRTQFQTRQASALIDRDSPAVERGASERHTRSLDGGYGSSPRDPDRADEVVTPDKARTLEARPQSGYEAHVPYVDNNEDEKKKSQRLDSEDGSRDAEMDLTSDEGDYDGETQQVRNIKLSYFSRSADNMASGQPEGDEENPDEGTFQKEVTTVTTTKTTTYTVERTGDQNGDAVQETTFGDEDEHPVLLLEGEPTRLHIHEVPEVITTTTVKTYITDEYPNEQPEADQVIPDQSPQQMTHEEEDLTPDRVRDDSPEPVLAGSDQFEPVKEIDFDQQEPGQPKAEEVKDDSPDDSPLLARTYQPEPVQSGSDQPEPVKETESNQQEPVVEEEVARMEVSGVESTPDRGVGGEVAMVIRLGDGEEQEEEEEEEDEEEEEMMAAAQPDVEDEVSPFVKTAMLVQQQQSSEDDSKLTRDVPYVKTENTTITYEKDPEDAVDGDEDPGTLISAQTMTSETRSMTTTTHITKTVKGELTETRVEKKIVIQADGDLDHDKEMTEAQVRALLAETLAEEQLQNPDFQVTRIVIQKEGEEINGDVEEEAQPAQD</sequence>
<dbReference type="RefSeq" id="XP_011674300.1">
    <property type="nucleotide sequence ID" value="XM_011675998.2"/>
</dbReference>
<feature type="compositionally biased region" description="Acidic residues" evidence="6">
    <location>
        <begin position="788"/>
        <end position="799"/>
    </location>
</feature>
<evidence type="ECO:0000259" key="7">
    <source>
        <dbReference type="PROSITE" id="PS50057"/>
    </source>
</evidence>
<dbReference type="InterPro" id="IPR000798">
    <property type="entry name" value="Ez/rad/moesin-like"/>
</dbReference>
<dbReference type="CDD" id="cd14473">
    <property type="entry name" value="FERM_B-lobe"/>
    <property type="match status" value="1"/>
</dbReference>
<dbReference type="OMA" id="LMLEXSS"/>
<dbReference type="InterPro" id="IPR019747">
    <property type="entry name" value="FERM_CS"/>
</dbReference>
<evidence type="ECO:0000256" key="4">
    <source>
        <dbReference type="ARBA" id="ARBA00023203"/>
    </source>
</evidence>
<dbReference type="GO" id="GO:0005198">
    <property type="term" value="F:structural molecule activity"/>
    <property type="evidence" value="ECO:0007669"/>
    <property type="project" value="InterPro"/>
</dbReference>
<evidence type="ECO:0000256" key="1">
    <source>
        <dbReference type="ARBA" id="ARBA00004245"/>
    </source>
</evidence>
<dbReference type="Gene3D" id="3.10.20.90">
    <property type="entry name" value="Phosphatidylinositol 3-kinase Catalytic Subunit, Chain A, domain 1"/>
    <property type="match status" value="1"/>
</dbReference>
<dbReference type="InterPro" id="IPR011993">
    <property type="entry name" value="PH-like_dom_sf"/>
</dbReference>
<feature type="region of interest" description="Disordered" evidence="6">
    <location>
        <begin position="1"/>
        <end position="50"/>
    </location>
</feature>
<dbReference type="PIRSF" id="PIRSF002304">
    <property type="entry name" value="Membrane_skeletal_4_1"/>
    <property type="match status" value="1"/>
</dbReference>
<dbReference type="FunFam" id="3.10.20.90:FF:000002">
    <property type="entry name" value="Erythrocyte protein band 4.1-like 3"/>
    <property type="match status" value="1"/>
</dbReference>
<dbReference type="InterPro" id="IPR019749">
    <property type="entry name" value="Band_41_domain"/>
</dbReference>
<keyword evidence="4" id="KW-0009">Actin-binding</keyword>
<keyword evidence="2" id="KW-0963">Cytoplasm</keyword>
<dbReference type="PANTHER" id="PTHR23280:SF21">
    <property type="entry name" value="PROTEIN 4.1 HOMOLOG"/>
    <property type="match status" value="1"/>
</dbReference>
<dbReference type="SUPFAM" id="SSF50729">
    <property type="entry name" value="PH domain-like"/>
    <property type="match status" value="1"/>
</dbReference>
<proteinExistence type="predicted"/>
<dbReference type="Gene3D" id="2.30.29.30">
    <property type="entry name" value="Pleckstrin-homology domain (PH domain)/Phosphotyrosine-binding domain (PTB)"/>
    <property type="match status" value="1"/>
</dbReference>
<feature type="compositionally biased region" description="Basic and acidic residues" evidence="6">
    <location>
        <begin position="371"/>
        <end position="389"/>
    </location>
</feature>
<dbReference type="InterPro" id="IPR018980">
    <property type="entry name" value="FERM_PH-like_C"/>
</dbReference>
<dbReference type="InterPro" id="IPR014352">
    <property type="entry name" value="FERM/acyl-CoA-bd_prot_sf"/>
</dbReference>
<evidence type="ECO:0000313" key="8">
    <source>
        <dbReference type="EnsemblMetazoa" id="XP_011674300"/>
    </source>
</evidence>